<dbReference type="SUPFAM" id="SSF46626">
    <property type="entry name" value="Cytochrome c"/>
    <property type="match status" value="2"/>
</dbReference>
<dbReference type="eggNOG" id="COG2010">
    <property type="taxonomic scope" value="Bacteria"/>
</dbReference>
<evidence type="ECO:0000256" key="4">
    <source>
        <dbReference type="PROSITE-ProRule" id="PRU00433"/>
    </source>
</evidence>
<gene>
    <name evidence="6" type="ORF">OG2516_03934</name>
</gene>
<dbReference type="STRING" id="314256.OG2516_03934"/>
<evidence type="ECO:0000256" key="2">
    <source>
        <dbReference type="ARBA" id="ARBA00022723"/>
    </source>
</evidence>
<dbReference type="HOGENOM" id="CLU_028594_2_1_5"/>
<accession>Q2CEI2</accession>
<dbReference type="GO" id="GO:0020037">
    <property type="term" value="F:heme binding"/>
    <property type="evidence" value="ECO:0007669"/>
    <property type="project" value="InterPro"/>
</dbReference>
<dbReference type="InterPro" id="IPR009056">
    <property type="entry name" value="Cyt_c-like_dom"/>
</dbReference>
<keyword evidence="3 4" id="KW-0408">Iron</keyword>
<evidence type="ECO:0000256" key="1">
    <source>
        <dbReference type="ARBA" id="ARBA00022617"/>
    </source>
</evidence>
<dbReference type="Pfam" id="PF00034">
    <property type="entry name" value="Cytochrom_C"/>
    <property type="match status" value="2"/>
</dbReference>
<dbReference type="GO" id="GO:0046872">
    <property type="term" value="F:metal ion binding"/>
    <property type="evidence" value="ECO:0007669"/>
    <property type="project" value="UniProtKB-KW"/>
</dbReference>
<keyword evidence="2 4" id="KW-0479">Metal-binding</keyword>
<proteinExistence type="predicted"/>
<evidence type="ECO:0000259" key="5">
    <source>
        <dbReference type="PROSITE" id="PS51007"/>
    </source>
</evidence>
<dbReference type="InterPro" id="IPR036909">
    <property type="entry name" value="Cyt_c-like_dom_sf"/>
</dbReference>
<dbReference type="InterPro" id="IPR051459">
    <property type="entry name" value="Cytochrome_c-type_DH"/>
</dbReference>
<feature type="domain" description="Cytochrome c" evidence="5">
    <location>
        <begin position="36"/>
        <end position="143"/>
    </location>
</feature>
<evidence type="ECO:0000313" key="7">
    <source>
        <dbReference type="Proteomes" id="UP000003635"/>
    </source>
</evidence>
<dbReference type="AlphaFoldDB" id="Q2CEI2"/>
<protein>
    <submittedName>
        <fullName evidence="6">Diheme class I cytochrome c</fullName>
    </submittedName>
</protein>
<dbReference type="Proteomes" id="UP000003635">
    <property type="component" value="Unassembled WGS sequence"/>
</dbReference>
<dbReference type="RefSeq" id="WP_007254315.1">
    <property type="nucleotide sequence ID" value="NZ_CH724107.1"/>
</dbReference>
<dbReference type="GO" id="GO:0009055">
    <property type="term" value="F:electron transfer activity"/>
    <property type="evidence" value="ECO:0007669"/>
    <property type="project" value="InterPro"/>
</dbReference>
<comment type="caution">
    <text evidence="6">The sequence shown here is derived from an EMBL/GenBank/DDBJ whole genome shotgun (WGS) entry which is preliminary data.</text>
</comment>
<evidence type="ECO:0000256" key="3">
    <source>
        <dbReference type="ARBA" id="ARBA00023004"/>
    </source>
</evidence>
<name>Q2CEI2_OCEGH</name>
<keyword evidence="1 4" id="KW-0349">Heme</keyword>
<dbReference type="PANTHER" id="PTHR35008:SF8">
    <property type="entry name" value="ALCOHOL DEHYDROGENASE CYTOCHROME C SUBUNIT"/>
    <property type="match status" value="1"/>
</dbReference>
<reference evidence="6 7" key="1">
    <citation type="journal article" date="2010" name="J. Bacteriol.">
        <title>Genome sequences of Oceanicola granulosus HTCC2516(T) and Oceanicola batsensis HTCC2597(TDelta).</title>
        <authorList>
            <person name="Thrash J.C."/>
            <person name="Cho J.C."/>
            <person name="Vergin K.L."/>
            <person name="Giovannoni S.J."/>
        </authorList>
    </citation>
    <scope>NUCLEOTIDE SEQUENCE [LARGE SCALE GENOMIC DNA]</scope>
    <source>
        <strain evidence="7">ATCC BAA-861 / DSM 15982 / KCTC 12143 / HTCC2516</strain>
    </source>
</reference>
<dbReference type="EMBL" id="AAOT01000018">
    <property type="protein sequence ID" value="EAR51015.1"/>
    <property type="molecule type" value="Genomic_DNA"/>
</dbReference>
<dbReference type="PANTHER" id="PTHR35008">
    <property type="entry name" value="BLL4482 PROTEIN-RELATED"/>
    <property type="match status" value="1"/>
</dbReference>
<organism evidence="6 7">
    <name type="scientific">Oceanicola granulosus (strain ATCC BAA-861 / DSM 15982 / KCTC 12143 / HTCC2516)</name>
    <dbReference type="NCBI Taxonomy" id="314256"/>
    <lineage>
        <taxon>Bacteria</taxon>
        <taxon>Pseudomonadati</taxon>
        <taxon>Pseudomonadota</taxon>
        <taxon>Alphaproteobacteria</taxon>
        <taxon>Rhodobacterales</taxon>
        <taxon>Roseobacteraceae</taxon>
        <taxon>Oceanicola</taxon>
    </lineage>
</organism>
<keyword evidence="7" id="KW-1185">Reference proteome</keyword>
<sequence length="296" mass="30904">MRLLGGLVALALVAGAAGWWFTAPPPVPASYAALTGNPEAGRLAFAAAGCASCHTDPEAEPSDSPVLSGGQRFASDFGTFIAPNISPSPEGVGAWSDAELIHAVRAGVSPSGAHLYPAFPYAAYNKALPQDVADLVAYLRTLPPSEVESLPHEVGFPFNLRRGLGLWKALFLSDDYVLAEAELDSPVDRGRYLVEALGHCGECHTPRNPLGALDTSRWLGGAPHPSGEGTIPNITPAGLSWSEAEIAEYLKSGFTPDFDTAGGEMAEVVATISQLSDDDRLAIAAYLKAVPEVAPD</sequence>
<dbReference type="OrthoDB" id="9811281at2"/>
<feature type="domain" description="Cytochrome c" evidence="5">
    <location>
        <begin position="185"/>
        <end position="291"/>
    </location>
</feature>
<dbReference type="Gene3D" id="1.10.760.10">
    <property type="entry name" value="Cytochrome c-like domain"/>
    <property type="match status" value="2"/>
</dbReference>
<dbReference type="PROSITE" id="PS51007">
    <property type="entry name" value="CYTC"/>
    <property type="match status" value="2"/>
</dbReference>
<evidence type="ECO:0000313" key="6">
    <source>
        <dbReference type="EMBL" id="EAR51015.1"/>
    </source>
</evidence>